<protein>
    <submittedName>
        <fullName evidence="1">Uncharacterized protein</fullName>
    </submittedName>
</protein>
<accession>A0A1E5RSP0</accession>
<dbReference type="AlphaFoldDB" id="A0A1E5RSP0"/>
<reference evidence="2" key="1">
    <citation type="journal article" date="2016" name="Genome Announc.">
        <title>Genome sequences of three species of Hanseniaspora isolated from spontaneous wine fermentations.</title>
        <authorList>
            <person name="Sternes P.R."/>
            <person name="Lee D."/>
            <person name="Kutyna D.R."/>
            <person name="Borneman A.R."/>
        </authorList>
    </citation>
    <scope>NUCLEOTIDE SEQUENCE [LARGE SCALE GENOMIC DNA]</scope>
    <source>
        <strain evidence="2">AWRI3578</strain>
    </source>
</reference>
<dbReference type="EMBL" id="LPNL01000003">
    <property type="protein sequence ID" value="OEJ89915.1"/>
    <property type="molecule type" value="Genomic_DNA"/>
</dbReference>
<dbReference type="OrthoDB" id="4036231at2759"/>
<keyword evidence="2" id="KW-1185">Reference proteome</keyword>
<dbReference type="Proteomes" id="UP000095605">
    <property type="component" value="Unassembled WGS sequence"/>
</dbReference>
<gene>
    <name evidence="1" type="ORF">AWRI3578_g829</name>
</gene>
<evidence type="ECO:0000313" key="2">
    <source>
        <dbReference type="Proteomes" id="UP000095605"/>
    </source>
</evidence>
<evidence type="ECO:0000313" key="1">
    <source>
        <dbReference type="EMBL" id="OEJ89915.1"/>
    </source>
</evidence>
<proteinExistence type="predicted"/>
<sequence>MKRYKGQKIQEGIDFMRIPSLTLTPDELDSIPEPPSFEDLAINSKEDLRRSLSIRKQGGRNFSRGKLTKTIKFQQRLSSLASVYSSNTKETADNDEKVDIRTLSVRVRKFTPTMNKLIEENYNSSNSDIDHSISAFQTQLQQPVFIEPVDASADFLYGETRQEEEQILSRRLISGNQTTETFKTANEVLINEIVDSYKNDYMDVVDKSYQPFEKMTIDLPLSLKDKSVVLQPPVPMLNSTHQHTTSIHTVSDMSTLPEKLFSSPEIENRSSASSVYSELSDTEYTDEDDILRRETIHKDIYSNEIPILNNIMDMYDENDDYIIGLDQAKSWILNNVQRVTVPKPRVLEWEDDFDSEDDDDEFVGNRIVSAASEGNFTYMRHLEYVDNNSVYGDDITSDYSDRTSFTTDTTNTFNSKEFYEAHEYVEISVDKQ</sequence>
<name>A0A1E5RSP0_9ASCO</name>
<comment type="caution">
    <text evidence="1">The sequence shown here is derived from an EMBL/GenBank/DDBJ whole genome shotgun (WGS) entry which is preliminary data.</text>
</comment>
<organism evidence="1 2">
    <name type="scientific">Hanseniaspora opuntiae</name>
    <dbReference type="NCBI Taxonomy" id="211096"/>
    <lineage>
        <taxon>Eukaryota</taxon>
        <taxon>Fungi</taxon>
        <taxon>Dikarya</taxon>
        <taxon>Ascomycota</taxon>
        <taxon>Saccharomycotina</taxon>
        <taxon>Saccharomycetes</taxon>
        <taxon>Saccharomycodales</taxon>
        <taxon>Saccharomycodaceae</taxon>
        <taxon>Hanseniaspora</taxon>
    </lineage>
</organism>